<dbReference type="GO" id="GO:0016020">
    <property type="term" value="C:membrane"/>
    <property type="evidence" value="ECO:0007669"/>
    <property type="project" value="UniProtKB-SubCell"/>
</dbReference>
<keyword evidence="3 5" id="KW-1133">Transmembrane helix</keyword>
<evidence type="ECO:0000256" key="1">
    <source>
        <dbReference type="ARBA" id="ARBA00004141"/>
    </source>
</evidence>
<comment type="subcellular location">
    <subcellularLocation>
        <location evidence="1">Membrane</location>
        <topology evidence="1">Multi-pass membrane protein</topology>
    </subcellularLocation>
</comment>
<dbReference type="PANTHER" id="PTHR22911">
    <property type="entry name" value="ACYL-MALONYL CONDENSING ENZYME-RELATED"/>
    <property type="match status" value="1"/>
</dbReference>
<feature type="transmembrane region" description="Helical" evidence="5">
    <location>
        <begin position="174"/>
        <end position="194"/>
    </location>
</feature>
<dbReference type="Pfam" id="PF00892">
    <property type="entry name" value="EamA"/>
    <property type="match status" value="2"/>
</dbReference>
<sequence length="323" mass="36190">MRPVWMMGFSAFFYSLQYLDARLLRNDFCLWMITFCRGLSGLLVIIICMAWWRTPHPLGLQKRALCSRGILGATNIALSFYAVQHLQLSVATTLLSTAPLYTGILTCCVHRLQWKWGDTVSGVFCLGGVILMSYEKFTNPPDHYFYWGFIAANGAAFVNALINISIYGVREESALTIVGYAMFFGTLTAIPGLWVGTQRHHIPFWNESNNTLKLWLALVGTGSLSVVAQLLKTNAIQASQENIRIVLLRYLDIPFSIAWDCLFFGSRLTMREIVGIVCILIGVMIRGLMKKPCRTSPRPTAFPTPTPTPNPTPTNHCILEIIN</sequence>
<evidence type="ECO:0000256" key="4">
    <source>
        <dbReference type="ARBA" id="ARBA00023136"/>
    </source>
</evidence>
<feature type="transmembrane region" description="Helical" evidence="5">
    <location>
        <begin position="144"/>
        <end position="162"/>
    </location>
</feature>
<dbReference type="EMBL" id="MN740791">
    <property type="protein sequence ID" value="QHU11886.1"/>
    <property type="molecule type" value="Genomic_DNA"/>
</dbReference>
<organism evidence="7">
    <name type="scientific">viral metagenome</name>
    <dbReference type="NCBI Taxonomy" id="1070528"/>
    <lineage>
        <taxon>unclassified sequences</taxon>
        <taxon>metagenomes</taxon>
        <taxon>organismal metagenomes</taxon>
    </lineage>
</organism>
<dbReference type="PANTHER" id="PTHR22911:SF6">
    <property type="entry name" value="SOLUTE CARRIER FAMILY 35 MEMBER G1"/>
    <property type="match status" value="1"/>
</dbReference>
<feature type="transmembrane region" description="Helical" evidence="5">
    <location>
        <begin position="31"/>
        <end position="52"/>
    </location>
</feature>
<dbReference type="SUPFAM" id="SSF103481">
    <property type="entry name" value="Multidrug resistance efflux transporter EmrE"/>
    <property type="match status" value="2"/>
</dbReference>
<dbReference type="AlphaFoldDB" id="A0A6C0K480"/>
<feature type="transmembrane region" description="Helical" evidence="5">
    <location>
        <begin position="64"/>
        <end position="82"/>
    </location>
</feature>
<feature type="transmembrane region" description="Helical" evidence="5">
    <location>
        <begin position="116"/>
        <end position="132"/>
    </location>
</feature>
<evidence type="ECO:0000259" key="6">
    <source>
        <dbReference type="Pfam" id="PF00892"/>
    </source>
</evidence>
<name>A0A6C0K480_9ZZZZ</name>
<dbReference type="InterPro" id="IPR037185">
    <property type="entry name" value="EmrE-like"/>
</dbReference>
<accession>A0A6C0K480</accession>
<evidence type="ECO:0000256" key="2">
    <source>
        <dbReference type="ARBA" id="ARBA00022692"/>
    </source>
</evidence>
<proteinExistence type="predicted"/>
<feature type="domain" description="EamA" evidence="6">
    <location>
        <begin position="5"/>
        <end position="133"/>
    </location>
</feature>
<dbReference type="InterPro" id="IPR000620">
    <property type="entry name" value="EamA_dom"/>
</dbReference>
<reference evidence="7" key="1">
    <citation type="journal article" date="2020" name="Nature">
        <title>Giant virus diversity and host interactions through global metagenomics.</title>
        <authorList>
            <person name="Schulz F."/>
            <person name="Roux S."/>
            <person name="Paez-Espino D."/>
            <person name="Jungbluth S."/>
            <person name="Walsh D.A."/>
            <person name="Denef V.J."/>
            <person name="McMahon K.D."/>
            <person name="Konstantinidis K.T."/>
            <person name="Eloe-Fadrosh E.A."/>
            <person name="Kyrpides N.C."/>
            <person name="Woyke T."/>
        </authorList>
    </citation>
    <scope>NUCLEOTIDE SEQUENCE</scope>
    <source>
        <strain evidence="7">GVMAG-S-1101169-75</strain>
    </source>
</reference>
<evidence type="ECO:0000313" key="7">
    <source>
        <dbReference type="EMBL" id="QHU11886.1"/>
    </source>
</evidence>
<protein>
    <recommendedName>
        <fullName evidence="6">EamA domain-containing protein</fullName>
    </recommendedName>
</protein>
<evidence type="ECO:0000256" key="3">
    <source>
        <dbReference type="ARBA" id="ARBA00022989"/>
    </source>
</evidence>
<evidence type="ECO:0000256" key="5">
    <source>
        <dbReference type="SAM" id="Phobius"/>
    </source>
</evidence>
<feature type="transmembrane region" description="Helical" evidence="5">
    <location>
        <begin position="88"/>
        <end position="109"/>
    </location>
</feature>
<keyword evidence="2 5" id="KW-0812">Transmembrane</keyword>
<feature type="domain" description="EamA" evidence="6">
    <location>
        <begin position="148"/>
        <end position="285"/>
    </location>
</feature>
<feature type="transmembrane region" description="Helical" evidence="5">
    <location>
        <begin position="272"/>
        <end position="289"/>
    </location>
</feature>
<keyword evidence="4 5" id="KW-0472">Membrane</keyword>